<gene>
    <name evidence="1" type="ORF">EJF14_10665</name>
</gene>
<evidence type="ECO:0000313" key="2">
    <source>
        <dbReference type="Proteomes" id="UP000326582"/>
    </source>
</evidence>
<dbReference type="EMBL" id="CP038484">
    <property type="protein sequence ID" value="QFZ25566.1"/>
    <property type="molecule type" value="Genomic_DNA"/>
</dbReference>
<protein>
    <submittedName>
        <fullName evidence="1">Uncharacterized protein</fullName>
    </submittedName>
</protein>
<accession>A0ACD0WDV5</accession>
<reference evidence="2" key="1">
    <citation type="journal article" date="2019" name="MBio">
        <title>Comparative genomics for the elucidation of multidrug resistance (MDR) in Candida lusitaniae.</title>
        <authorList>
            <person name="Kannan A."/>
            <person name="Asner S.A."/>
            <person name="Trachsel E."/>
            <person name="Kelly S."/>
            <person name="Parker J."/>
            <person name="Sanglard D."/>
        </authorList>
    </citation>
    <scope>NUCLEOTIDE SEQUENCE [LARGE SCALE GENOMIC DNA]</scope>
    <source>
        <strain evidence="2">P1</strain>
    </source>
</reference>
<evidence type="ECO:0000313" key="1">
    <source>
        <dbReference type="EMBL" id="QFZ25566.1"/>
    </source>
</evidence>
<dbReference type="Proteomes" id="UP000326582">
    <property type="component" value="Chromosome 1"/>
</dbReference>
<organism evidence="1 2">
    <name type="scientific">Clavispora lusitaniae</name>
    <name type="common">Candida lusitaniae</name>
    <dbReference type="NCBI Taxonomy" id="36911"/>
    <lineage>
        <taxon>Eukaryota</taxon>
        <taxon>Fungi</taxon>
        <taxon>Dikarya</taxon>
        <taxon>Ascomycota</taxon>
        <taxon>Saccharomycotina</taxon>
        <taxon>Pichiomycetes</taxon>
        <taxon>Metschnikowiaceae</taxon>
        <taxon>Clavispora</taxon>
    </lineage>
</organism>
<sequence>MAMDCNVEKPMYDADLVFLMRPVTALDAILVTNEYCIKLISRSRVPSYLVASDFCYSACSNHVSLYCYSSLYSNGPQKINILHGKISYLPILLKESHCDISQSEADQCVLIPFHTSAGWTFAHIPMLSKANLYSFSW</sequence>
<proteinExistence type="predicted"/>
<name>A0ACD0WDV5_CLALS</name>
<keyword evidence="2" id="KW-1185">Reference proteome</keyword>